<protein>
    <submittedName>
        <fullName evidence="1">Uncharacterized protein</fullName>
    </submittedName>
</protein>
<dbReference type="EMBL" id="QGKW02000717">
    <property type="protein sequence ID" value="KAF2598859.1"/>
    <property type="molecule type" value="Genomic_DNA"/>
</dbReference>
<dbReference type="Proteomes" id="UP000712281">
    <property type="component" value="Unassembled WGS sequence"/>
</dbReference>
<reference evidence="1" key="1">
    <citation type="submission" date="2019-12" db="EMBL/GenBank/DDBJ databases">
        <title>Genome sequencing and annotation of Brassica cretica.</title>
        <authorList>
            <person name="Studholme D.J."/>
            <person name="Sarris P.F."/>
        </authorList>
    </citation>
    <scope>NUCLEOTIDE SEQUENCE</scope>
    <source>
        <strain evidence="1">PFS-001/15</strain>
        <tissue evidence="1">Leaf</tissue>
    </source>
</reference>
<sequence length="82" mass="9189">MSVSSSSTGVRRRVRNAGIPTRYWCGVGITEVISKSTLNASRRYYGVFMRLEGSLWTTITSSNGSMKLSLKRYNSWTNNSES</sequence>
<organism evidence="1 2">
    <name type="scientific">Brassica cretica</name>
    <name type="common">Mustard</name>
    <dbReference type="NCBI Taxonomy" id="69181"/>
    <lineage>
        <taxon>Eukaryota</taxon>
        <taxon>Viridiplantae</taxon>
        <taxon>Streptophyta</taxon>
        <taxon>Embryophyta</taxon>
        <taxon>Tracheophyta</taxon>
        <taxon>Spermatophyta</taxon>
        <taxon>Magnoliopsida</taxon>
        <taxon>eudicotyledons</taxon>
        <taxon>Gunneridae</taxon>
        <taxon>Pentapetalae</taxon>
        <taxon>rosids</taxon>
        <taxon>malvids</taxon>
        <taxon>Brassicales</taxon>
        <taxon>Brassicaceae</taxon>
        <taxon>Brassiceae</taxon>
        <taxon>Brassica</taxon>
    </lineage>
</organism>
<gene>
    <name evidence="1" type="ORF">F2Q68_00009405</name>
</gene>
<comment type="caution">
    <text evidence="1">The sequence shown here is derived from an EMBL/GenBank/DDBJ whole genome shotgun (WGS) entry which is preliminary data.</text>
</comment>
<evidence type="ECO:0000313" key="2">
    <source>
        <dbReference type="Proteomes" id="UP000712281"/>
    </source>
</evidence>
<proteinExistence type="predicted"/>
<name>A0A8S9KWS4_BRACR</name>
<dbReference type="AlphaFoldDB" id="A0A8S9KWS4"/>
<accession>A0A8S9KWS4</accession>
<evidence type="ECO:0000313" key="1">
    <source>
        <dbReference type="EMBL" id="KAF2598859.1"/>
    </source>
</evidence>